<gene>
    <name evidence="1" type="ORF">GPUH_LOCUS21163</name>
</gene>
<reference evidence="3" key="1">
    <citation type="submission" date="2016-06" db="UniProtKB">
        <authorList>
            <consortium name="WormBaseParasite"/>
        </authorList>
    </citation>
    <scope>IDENTIFICATION</scope>
</reference>
<sequence length="81" mass="9127">MLEGNASAFVITMAIAVSADARPFEVRVRRPRRETELEFVAYVTFRDLSLASRISDAIATLKTPLEMGDIRHLHDVSFFSL</sequence>
<reference evidence="1 2" key="2">
    <citation type="submission" date="2018-11" db="EMBL/GenBank/DDBJ databases">
        <authorList>
            <consortium name="Pathogen Informatics"/>
        </authorList>
    </citation>
    <scope>NUCLEOTIDE SEQUENCE [LARGE SCALE GENOMIC DNA]</scope>
</reference>
<proteinExistence type="predicted"/>
<dbReference type="EMBL" id="UYRT01091960">
    <property type="protein sequence ID" value="VDN37637.1"/>
    <property type="molecule type" value="Genomic_DNA"/>
</dbReference>
<organism evidence="3">
    <name type="scientific">Gongylonema pulchrum</name>
    <dbReference type="NCBI Taxonomy" id="637853"/>
    <lineage>
        <taxon>Eukaryota</taxon>
        <taxon>Metazoa</taxon>
        <taxon>Ecdysozoa</taxon>
        <taxon>Nematoda</taxon>
        <taxon>Chromadorea</taxon>
        <taxon>Rhabditida</taxon>
        <taxon>Spirurina</taxon>
        <taxon>Spiruromorpha</taxon>
        <taxon>Spiruroidea</taxon>
        <taxon>Gongylonematidae</taxon>
        <taxon>Gongylonema</taxon>
    </lineage>
</organism>
<protein>
    <submittedName>
        <fullName evidence="3">ACT domain-containing protein</fullName>
    </submittedName>
</protein>
<keyword evidence="2" id="KW-1185">Reference proteome</keyword>
<evidence type="ECO:0000313" key="2">
    <source>
        <dbReference type="Proteomes" id="UP000271098"/>
    </source>
</evidence>
<dbReference type="Proteomes" id="UP000271098">
    <property type="component" value="Unassembled WGS sequence"/>
</dbReference>
<evidence type="ECO:0000313" key="3">
    <source>
        <dbReference type="WBParaSite" id="GPUH_0002119001-mRNA-1"/>
    </source>
</evidence>
<name>A0A183EJM4_9BILA</name>
<evidence type="ECO:0000313" key="1">
    <source>
        <dbReference type="EMBL" id="VDN37637.1"/>
    </source>
</evidence>
<dbReference type="WBParaSite" id="GPUH_0002119001-mRNA-1">
    <property type="protein sequence ID" value="GPUH_0002119001-mRNA-1"/>
    <property type="gene ID" value="GPUH_0002119001"/>
</dbReference>
<accession>A0A183EJM4</accession>
<dbReference type="AlphaFoldDB" id="A0A183EJM4"/>